<name>A0A0B5D0Y6_9CORY</name>
<dbReference type="AlphaFoldDB" id="A0A0B5D0Y6"/>
<dbReference type="Proteomes" id="UP000031524">
    <property type="component" value="Chromosome"/>
</dbReference>
<accession>A0A0B5D0Y6</accession>
<dbReference type="KEGG" id="chm:B842_02315"/>
<gene>
    <name evidence="2" type="ORF">B842_02315</name>
</gene>
<feature type="region of interest" description="Disordered" evidence="1">
    <location>
        <begin position="158"/>
        <end position="179"/>
    </location>
</feature>
<evidence type="ECO:0000313" key="3">
    <source>
        <dbReference type="Proteomes" id="UP000031524"/>
    </source>
</evidence>
<dbReference type="STRING" id="1223515.B842_02315"/>
<dbReference type="RefSeq" id="WP_040084973.1">
    <property type="nucleotide sequence ID" value="NZ_BCSU01000004.1"/>
</dbReference>
<reference evidence="2 3" key="1">
    <citation type="submission" date="2013-04" db="EMBL/GenBank/DDBJ databases">
        <title>Complete genome sequence of Corynebacterium humireducens DSM 45392(T), isolated from a wastewater-fed microbial fuel cell.</title>
        <authorList>
            <person name="Ruckert C."/>
            <person name="Albersmeier A."/>
            <person name="Kalinowski J."/>
        </authorList>
    </citation>
    <scope>NUCLEOTIDE SEQUENCE [LARGE SCALE GENOMIC DNA]</scope>
    <source>
        <strain evidence="3">MFC-5</strain>
    </source>
</reference>
<evidence type="ECO:0000256" key="1">
    <source>
        <dbReference type="SAM" id="MobiDB-lite"/>
    </source>
</evidence>
<protein>
    <submittedName>
        <fullName evidence="2">Uncharacterized protein</fullName>
    </submittedName>
</protein>
<organism evidence="2 3">
    <name type="scientific">Corynebacterium humireducens NBRC 106098 = DSM 45392</name>
    <dbReference type="NCBI Taxonomy" id="1223515"/>
    <lineage>
        <taxon>Bacteria</taxon>
        <taxon>Bacillati</taxon>
        <taxon>Actinomycetota</taxon>
        <taxon>Actinomycetes</taxon>
        <taxon>Mycobacteriales</taxon>
        <taxon>Corynebacteriaceae</taxon>
        <taxon>Corynebacterium</taxon>
    </lineage>
</organism>
<proteinExistence type="predicted"/>
<dbReference type="EMBL" id="CP005286">
    <property type="protein sequence ID" value="AJE32316.1"/>
    <property type="molecule type" value="Genomic_DNA"/>
</dbReference>
<evidence type="ECO:0000313" key="2">
    <source>
        <dbReference type="EMBL" id="AJE32316.1"/>
    </source>
</evidence>
<feature type="compositionally biased region" description="Basic and acidic residues" evidence="1">
    <location>
        <begin position="168"/>
        <end position="179"/>
    </location>
</feature>
<dbReference type="OrthoDB" id="9784823at2"/>
<sequence>METASSSRVTLDQIADDIAAATTVTDVLSSLIRECDLSTAEASRVVQLQADQLSSALFPAGFFPVGEVYDEDRYQEWLIRGLIDTFSGGIDKLEEDVAGFLRVVFGQGDEPTAEFNAAIFLGAKKRVAQAISSVPVGLFCRDGIAHLREHGAQWQNHPFTSPGWSDSRSYEVRRDDEGL</sequence>
<keyword evidence="3" id="KW-1185">Reference proteome</keyword>
<dbReference type="HOGENOM" id="CLU_1501076_0_0_11"/>
<feature type="compositionally biased region" description="Polar residues" evidence="1">
    <location>
        <begin position="158"/>
        <end position="167"/>
    </location>
</feature>